<dbReference type="STRING" id="235279.HH_0632"/>
<proteinExistence type="predicted"/>
<accession>Q7VIH3</accession>
<sequence>MVDKLKQDTLAVLNKRLNEYMEAEQKYKESYEIKKDLESLKLMRVTLSFMAEIIREAIVETISPPEDRLDKV</sequence>
<evidence type="ECO:0000313" key="1">
    <source>
        <dbReference type="EMBL" id="AAP77229.1"/>
    </source>
</evidence>
<dbReference type="Proteomes" id="UP000002495">
    <property type="component" value="Chromosome"/>
</dbReference>
<reference evidence="1 2" key="1">
    <citation type="journal article" date="2003" name="Proc. Natl. Acad. Sci. U.S.A.">
        <title>The complete genome sequence of the carcinogenic bacterium Helicobacter hepaticus.</title>
        <authorList>
            <person name="Suerbaum S."/>
            <person name="Josenhans C."/>
            <person name="Sterzenbach T."/>
            <person name="Drescher B."/>
            <person name="Brandt P."/>
            <person name="Bell M."/>
            <person name="Droege M."/>
            <person name="Fartmann B."/>
            <person name="Fischer H.-P."/>
            <person name="Ge Z."/>
            <person name="Hoerster A."/>
            <person name="Holland R."/>
            <person name="Klein K."/>
            <person name="Koenig J."/>
            <person name="Macko L."/>
            <person name="Mendz G.L."/>
            <person name="Nyakatura G."/>
            <person name="Schauer D.B."/>
            <person name="Shen Z."/>
            <person name="Weber J."/>
            <person name="Frosch M."/>
            <person name="Fox J.G."/>
        </authorList>
    </citation>
    <scope>NUCLEOTIDE SEQUENCE [LARGE SCALE GENOMIC DNA]</scope>
    <source>
        <strain evidence="2">ATCC 51449 / 3B1</strain>
    </source>
</reference>
<dbReference type="EMBL" id="AE017125">
    <property type="protein sequence ID" value="AAP77229.1"/>
    <property type="molecule type" value="Genomic_DNA"/>
</dbReference>
<dbReference type="KEGG" id="hhe:HH_0632"/>
<dbReference type="HOGENOM" id="CLU_2716862_0_0_7"/>
<protein>
    <submittedName>
        <fullName evidence="1">Uncharacterized protein</fullName>
    </submittedName>
</protein>
<gene>
    <name evidence="1" type="ordered locus">HH_0632</name>
</gene>
<dbReference type="AlphaFoldDB" id="Q7VIH3"/>
<keyword evidence="2" id="KW-1185">Reference proteome</keyword>
<name>Q7VIH3_HELHP</name>
<organism evidence="1 2">
    <name type="scientific">Helicobacter hepaticus (strain ATCC 51449 / 3B1)</name>
    <dbReference type="NCBI Taxonomy" id="235279"/>
    <lineage>
        <taxon>Bacteria</taxon>
        <taxon>Pseudomonadati</taxon>
        <taxon>Campylobacterota</taxon>
        <taxon>Epsilonproteobacteria</taxon>
        <taxon>Campylobacterales</taxon>
        <taxon>Helicobacteraceae</taxon>
        <taxon>Helicobacter</taxon>
    </lineage>
</organism>
<evidence type="ECO:0000313" key="2">
    <source>
        <dbReference type="Proteomes" id="UP000002495"/>
    </source>
</evidence>